<reference evidence="5" key="1">
    <citation type="submission" date="2023-03" db="EMBL/GenBank/DDBJ databases">
        <title>Chromosome-scale reference genome and RAD-based genetic map of yellow starthistle (Centaurea solstitialis) reveal putative structural variation and QTLs associated with invader traits.</title>
        <authorList>
            <person name="Reatini B."/>
            <person name="Cang F.A."/>
            <person name="Jiang Q."/>
            <person name="Mckibben M.T.W."/>
            <person name="Barker M.S."/>
            <person name="Rieseberg L.H."/>
            <person name="Dlugosch K.M."/>
        </authorList>
    </citation>
    <scope>NUCLEOTIDE SEQUENCE</scope>
    <source>
        <strain evidence="5">CAN-66</strain>
        <tissue evidence="5">Leaf</tissue>
    </source>
</reference>
<dbReference type="CDD" id="cd22276">
    <property type="entry name" value="DPBB_EXLA_N"/>
    <property type="match status" value="1"/>
</dbReference>
<dbReference type="SUPFAM" id="SSF49590">
    <property type="entry name" value="PHL pollen allergen"/>
    <property type="match status" value="1"/>
</dbReference>
<evidence type="ECO:0000259" key="4">
    <source>
        <dbReference type="PROSITE" id="PS50843"/>
    </source>
</evidence>
<dbReference type="GO" id="GO:0009653">
    <property type="term" value="P:anatomical structure morphogenesis"/>
    <property type="evidence" value="ECO:0007669"/>
    <property type="project" value="UniProtKB-ARBA"/>
</dbReference>
<dbReference type="PROSITE" id="PS50843">
    <property type="entry name" value="EXPANSIN_CBD"/>
    <property type="match status" value="1"/>
</dbReference>
<proteinExistence type="inferred from homology"/>
<evidence type="ECO:0000313" key="5">
    <source>
        <dbReference type="EMBL" id="KAJ9548980.1"/>
    </source>
</evidence>
<dbReference type="GO" id="GO:0009506">
    <property type="term" value="C:plasmodesma"/>
    <property type="evidence" value="ECO:0007669"/>
    <property type="project" value="TreeGrafter"/>
</dbReference>
<name>A0AA38T6E6_9ASTR</name>
<dbReference type="InterPro" id="IPR007117">
    <property type="entry name" value="Expansin_CBD"/>
</dbReference>
<dbReference type="InterPro" id="IPR007112">
    <property type="entry name" value="Expansin/allergen_DPBB_dom"/>
</dbReference>
<dbReference type="PRINTS" id="PR01225">
    <property type="entry name" value="EXPANSNFAMLY"/>
</dbReference>
<feature type="signal peptide" evidence="2">
    <location>
        <begin position="1"/>
        <end position="19"/>
    </location>
</feature>
<sequence length="256" mass="27479">MAILIYFLFTLSIVTSTNACDRCLHQTKAVLFSNASSLSSGACGYGSSATGFYNGNLAAAVPSIFKFGSGCGACFQVRCLDGKVCSKAGTQVIVTDLNKNTQTDLVLSSRAFMGMANKGMESNMLKLGAANVEYKRVPCDYKGKNLAVRVEESSQKLHYLAIKFLYQGGQTEIVAVDIAKVGSTNWSFLRRKSGAVWDTDRVPAGALQLRLVVTAGYDRKSIWAKGVLPADWNVGTVYDSGVQIEDVAEEGCGRCD</sequence>
<evidence type="ECO:0000256" key="2">
    <source>
        <dbReference type="SAM" id="SignalP"/>
    </source>
</evidence>
<gene>
    <name evidence="5" type="ORF">OSB04_021523</name>
</gene>
<dbReference type="Gene3D" id="2.40.40.10">
    <property type="entry name" value="RlpA-like domain"/>
    <property type="match status" value="1"/>
</dbReference>
<dbReference type="InterPro" id="IPR036908">
    <property type="entry name" value="RlpA-like_sf"/>
</dbReference>
<organism evidence="5 6">
    <name type="scientific">Centaurea solstitialis</name>
    <name type="common">yellow star-thistle</name>
    <dbReference type="NCBI Taxonomy" id="347529"/>
    <lineage>
        <taxon>Eukaryota</taxon>
        <taxon>Viridiplantae</taxon>
        <taxon>Streptophyta</taxon>
        <taxon>Embryophyta</taxon>
        <taxon>Tracheophyta</taxon>
        <taxon>Spermatophyta</taxon>
        <taxon>Magnoliopsida</taxon>
        <taxon>eudicotyledons</taxon>
        <taxon>Gunneridae</taxon>
        <taxon>Pentapetalae</taxon>
        <taxon>asterids</taxon>
        <taxon>campanulids</taxon>
        <taxon>Asterales</taxon>
        <taxon>Asteraceae</taxon>
        <taxon>Carduoideae</taxon>
        <taxon>Cardueae</taxon>
        <taxon>Centaureinae</taxon>
        <taxon>Centaurea</taxon>
    </lineage>
</organism>
<dbReference type="PANTHER" id="PTHR31692:SF103">
    <property type="entry name" value="EXPANSIN_LOL PI, EXPANSIN, CELLULOSE-BINDING-LIKE DOMAIN SUPERFAMILY"/>
    <property type="match status" value="1"/>
</dbReference>
<dbReference type="SUPFAM" id="SSF50685">
    <property type="entry name" value="Barwin-like endoglucanases"/>
    <property type="match status" value="1"/>
</dbReference>
<keyword evidence="2" id="KW-0732">Signal</keyword>
<dbReference type="EMBL" id="JARYMX010000005">
    <property type="protein sequence ID" value="KAJ9548980.1"/>
    <property type="molecule type" value="Genomic_DNA"/>
</dbReference>
<evidence type="ECO:0000259" key="3">
    <source>
        <dbReference type="PROSITE" id="PS50842"/>
    </source>
</evidence>
<keyword evidence="6" id="KW-1185">Reference proteome</keyword>
<evidence type="ECO:0000256" key="1">
    <source>
        <dbReference type="RuleBase" id="RU003460"/>
    </source>
</evidence>
<dbReference type="GO" id="GO:0005576">
    <property type="term" value="C:extracellular region"/>
    <property type="evidence" value="ECO:0007669"/>
    <property type="project" value="InterPro"/>
</dbReference>
<dbReference type="PROSITE" id="PS50842">
    <property type="entry name" value="EXPANSIN_EG45"/>
    <property type="match status" value="1"/>
</dbReference>
<dbReference type="Gene3D" id="2.60.40.760">
    <property type="entry name" value="Expansin, cellulose-binding-like domain"/>
    <property type="match status" value="1"/>
</dbReference>
<protein>
    <recommendedName>
        <fullName evidence="7">Expansin-like A2</fullName>
    </recommendedName>
</protein>
<feature type="domain" description="Expansin-like EG45" evidence="3">
    <location>
        <begin position="40"/>
        <end position="144"/>
    </location>
</feature>
<dbReference type="Pfam" id="PF03330">
    <property type="entry name" value="DPBB_1"/>
    <property type="match status" value="1"/>
</dbReference>
<feature type="chain" id="PRO_5041444357" description="Expansin-like A2" evidence="2">
    <location>
        <begin position="20"/>
        <end position="256"/>
    </location>
</feature>
<dbReference type="InterPro" id="IPR007118">
    <property type="entry name" value="Expan_Lol_pI"/>
</dbReference>
<dbReference type="AlphaFoldDB" id="A0AA38T6E6"/>
<comment type="similarity">
    <text evidence="1">Belongs to the expansin family.</text>
</comment>
<feature type="domain" description="Expansin-like CBD" evidence="4">
    <location>
        <begin position="158"/>
        <end position="240"/>
    </location>
</feature>
<dbReference type="PANTHER" id="PTHR31692">
    <property type="entry name" value="EXPANSIN-B3"/>
    <property type="match status" value="1"/>
</dbReference>
<comment type="caution">
    <text evidence="5">The sequence shown here is derived from an EMBL/GenBank/DDBJ whole genome shotgun (WGS) entry which is preliminary data.</text>
</comment>
<evidence type="ECO:0008006" key="7">
    <source>
        <dbReference type="Google" id="ProtNLM"/>
    </source>
</evidence>
<accession>A0AA38T6E6</accession>
<dbReference type="InterPro" id="IPR009009">
    <property type="entry name" value="RlpA-like_DPBB"/>
</dbReference>
<dbReference type="Pfam" id="PF01357">
    <property type="entry name" value="Expansin_C"/>
    <property type="match status" value="1"/>
</dbReference>
<evidence type="ECO:0000313" key="6">
    <source>
        <dbReference type="Proteomes" id="UP001172457"/>
    </source>
</evidence>
<dbReference type="Proteomes" id="UP001172457">
    <property type="component" value="Chromosome 5"/>
</dbReference>
<dbReference type="InterPro" id="IPR036749">
    <property type="entry name" value="Expansin_CBD_sf"/>
</dbReference>
<dbReference type="GO" id="GO:0009505">
    <property type="term" value="C:plant-type cell wall"/>
    <property type="evidence" value="ECO:0007669"/>
    <property type="project" value="TreeGrafter"/>
</dbReference>